<dbReference type="PANTHER" id="PTHR10612">
    <property type="entry name" value="APOLIPOPROTEIN D"/>
    <property type="match status" value="1"/>
</dbReference>
<dbReference type="Gene3D" id="2.40.128.20">
    <property type="match status" value="1"/>
</dbReference>
<gene>
    <name evidence="2" type="ORF">OTU49_015589</name>
</gene>
<dbReference type="PANTHER" id="PTHR10612:SF34">
    <property type="entry name" value="APOLIPOPROTEIN D"/>
    <property type="match status" value="1"/>
</dbReference>
<dbReference type="GO" id="GO:0006629">
    <property type="term" value="P:lipid metabolic process"/>
    <property type="evidence" value="ECO:0007669"/>
    <property type="project" value="TreeGrafter"/>
</dbReference>
<sequence>GKLNPIFGFATLGPDPSEGRLVVDFPSSPVAAYTGKGVPNYNVVATDYVNYAVVYSCSLPWPKFKLEFSWILARRPSVPQSFLWELKSWLRYANVDGRRYIPTLQDYSCPRRLS</sequence>
<dbReference type="GO" id="GO:0005737">
    <property type="term" value="C:cytoplasm"/>
    <property type="evidence" value="ECO:0007669"/>
    <property type="project" value="TreeGrafter"/>
</dbReference>
<protein>
    <recommendedName>
        <fullName evidence="1">Lipocalin/cytosolic fatty-acid binding domain-containing protein</fullName>
    </recommendedName>
</protein>
<dbReference type="AlphaFoldDB" id="A0AAW0YAN4"/>
<organism evidence="2 3">
    <name type="scientific">Cherax quadricarinatus</name>
    <name type="common">Australian red claw crayfish</name>
    <dbReference type="NCBI Taxonomy" id="27406"/>
    <lineage>
        <taxon>Eukaryota</taxon>
        <taxon>Metazoa</taxon>
        <taxon>Ecdysozoa</taxon>
        <taxon>Arthropoda</taxon>
        <taxon>Crustacea</taxon>
        <taxon>Multicrustacea</taxon>
        <taxon>Malacostraca</taxon>
        <taxon>Eumalacostraca</taxon>
        <taxon>Eucarida</taxon>
        <taxon>Decapoda</taxon>
        <taxon>Pleocyemata</taxon>
        <taxon>Astacidea</taxon>
        <taxon>Parastacoidea</taxon>
        <taxon>Parastacidae</taxon>
        <taxon>Cherax</taxon>
    </lineage>
</organism>
<feature type="non-terminal residue" evidence="2">
    <location>
        <position position="1"/>
    </location>
</feature>
<dbReference type="InterPro" id="IPR012674">
    <property type="entry name" value="Calycin"/>
</dbReference>
<comment type="caution">
    <text evidence="2">The sequence shown here is derived from an EMBL/GenBank/DDBJ whole genome shotgun (WGS) entry which is preliminary data.</text>
</comment>
<dbReference type="GO" id="GO:0000302">
    <property type="term" value="P:response to reactive oxygen species"/>
    <property type="evidence" value="ECO:0007669"/>
    <property type="project" value="TreeGrafter"/>
</dbReference>
<dbReference type="EMBL" id="JARKIK010000010">
    <property type="protein sequence ID" value="KAK8748915.1"/>
    <property type="molecule type" value="Genomic_DNA"/>
</dbReference>
<dbReference type="SUPFAM" id="SSF50814">
    <property type="entry name" value="Lipocalins"/>
    <property type="match status" value="1"/>
</dbReference>
<evidence type="ECO:0000313" key="3">
    <source>
        <dbReference type="Proteomes" id="UP001445076"/>
    </source>
</evidence>
<feature type="domain" description="Lipocalin/cytosolic fatty-acid binding" evidence="1">
    <location>
        <begin position="18"/>
        <end position="103"/>
    </location>
</feature>
<accession>A0AAW0YAN4</accession>
<evidence type="ECO:0000313" key="2">
    <source>
        <dbReference type="EMBL" id="KAK8748915.1"/>
    </source>
</evidence>
<dbReference type="Proteomes" id="UP001445076">
    <property type="component" value="Unassembled WGS sequence"/>
</dbReference>
<evidence type="ECO:0000259" key="1">
    <source>
        <dbReference type="Pfam" id="PF00061"/>
    </source>
</evidence>
<dbReference type="InterPro" id="IPR000566">
    <property type="entry name" value="Lipocln_cytosolic_FA-bd_dom"/>
</dbReference>
<dbReference type="Pfam" id="PF00061">
    <property type="entry name" value="Lipocalin"/>
    <property type="match status" value="1"/>
</dbReference>
<proteinExistence type="predicted"/>
<name>A0AAW0YAN4_CHEQU</name>
<reference evidence="2 3" key="1">
    <citation type="journal article" date="2024" name="BMC Genomics">
        <title>Genome assembly of redclaw crayfish (Cherax quadricarinatus) provides insights into its immune adaptation and hypoxia tolerance.</title>
        <authorList>
            <person name="Liu Z."/>
            <person name="Zheng J."/>
            <person name="Li H."/>
            <person name="Fang K."/>
            <person name="Wang S."/>
            <person name="He J."/>
            <person name="Zhou D."/>
            <person name="Weng S."/>
            <person name="Chi M."/>
            <person name="Gu Z."/>
            <person name="He J."/>
            <person name="Li F."/>
            <person name="Wang M."/>
        </authorList>
    </citation>
    <scope>NUCLEOTIDE SEQUENCE [LARGE SCALE GENOMIC DNA]</scope>
    <source>
        <strain evidence="2">ZL_2023a</strain>
    </source>
</reference>
<keyword evidence="3" id="KW-1185">Reference proteome</keyword>